<evidence type="ECO:0000313" key="2">
    <source>
        <dbReference type="EMBL" id="KAG2572923.1"/>
    </source>
</evidence>
<reference evidence="2" key="1">
    <citation type="submission" date="2020-05" db="EMBL/GenBank/DDBJ databases">
        <title>WGS assembly of Panicum virgatum.</title>
        <authorList>
            <person name="Lovell J.T."/>
            <person name="Jenkins J."/>
            <person name="Shu S."/>
            <person name="Juenger T.E."/>
            <person name="Schmutz J."/>
        </authorList>
    </citation>
    <scope>NUCLEOTIDE SEQUENCE</scope>
    <source>
        <strain evidence="2">AP13</strain>
    </source>
</reference>
<keyword evidence="3" id="KW-1185">Reference proteome</keyword>
<dbReference type="AlphaFoldDB" id="A0A8T0QGR6"/>
<proteinExistence type="predicted"/>
<dbReference type="Proteomes" id="UP000823388">
    <property type="component" value="Chromosome 7K"/>
</dbReference>
<comment type="caution">
    <text evidence="2">The sequence shown here is derived from an EMBL/GenBank/DDBJ whole genome shotgun (WGS) entry which is preliminary data.</text>
</comment>
<gene>
    <name evidence="2" type="ORF">PVAP13_7KG210610</name>
</gene>
<accession>A0A8T0QGR6</accession>
<protein>
    <submittedName>
        <fullName evidence="2">Uncharacterized protein</fullName>
    </submittedName>
</protein>
<organism evidence="2 3">
    <name type="scientific">Panicum virgatum</name>
    <name type="common">Blackwell switchgrass</name>
    <dbReference type="NCBI Taxonomy" id="38727"/>
    <lineage>
        <taxon>Eukaryota</taxon>
        <taxon>Viridiplantae</taxon>
        <taxon>Streptophyta</taxon>
        <taxon>Embryophyta</taxon>
        <taxon>Tracheophyta</taxon>
        <taxon>Spermatophyta</taxon>
        <taxon>Magnoliopsida</taxon>
        <taxon>Liliopsida</taxon>
        <taxon>Poales</taxon>
        <taxon>Poaceae</taxon>
        <taxon>PACMAD clade</taxon>
        <taxon>Panicoideae</taxon>
        <taxon>Panicodae</taxon>
        <taxon>Paniceae</taxon>
        <taxon>Panicinae</taxon>
        <taxon>Panicum</taxon>
        <taxon>Panicum sect. Hiantes</taxon>
    </lineage>
</organism>
<feature type="region of interest" description="Disordered" evidence="1">
    <location>
        <begin position="1"/>
        <end position="55"/>
    </location>
</feature>
<name>A0A8T0QGR6_PANVG</name>
<sequence length="135" mass="14711">MLGQEVSRQDGRGRGLGLLRRQRPALRPLQVIVQPTPPQQPSSAPRAREECGEAHPPLDLVDSVSVEMNEDRVILAFVVDVATCFMVGDCCSQEAAFGDLLMTATTGRTRCWRQSGCDPASMSCSASIIQHILFI</sequence>
<dbReference type="EMBL" id="CM029049">
    <property type="protein sequence ID" value="KAG2572923.1"/>
    <property type="molecule type" value="Genomic_DNA"/>
</dbReference>
<evidence type="ECO:0000313" key="3">
    <source>
        <dbReference type="Proteomes" id="UP000823388"/>
    </source>
</evidence>
<evidence type="ECO:0000256" key="1">
    <source>
        <dbReference type="SAM" id="MobiDB-lite"/>
    </source>
</evidence>